<proteinExistence type="predicted"/>
<gene>
    <name evidence="1" type="ORF">S3_BF_A10_0016</name>
</gene>
<dbReference type="AlphaFoldDB" id="H6RIH4"/>
<dbReference type="InterPro" id="IPR050238">
    <property type="entry name" value="DNA_Rep/Repair_Clamp_Loader"/>
</dbReference>
<dbReference type="PANTHER" id="PTHR11669:SF8">
    <property type="entry name" value="DNA POLYMERASE III SUBUNIT DELTA"/>
    <property type="match status" value="1"/>
</dbReference>
<evidence type="ECO:0000313" key="1">
    <source>
        <dbReference type="EMBL" id="CCG00949.1"/>
    </source>
</evidence>
<dbReference type="EMBL" id="FO117621">
    <property type="protein sequence ID" value="CCG00949.1"/>
    <property type="molecule type" value="Genomic_DNA"/>
</dbReference>
<organism evidence="1">
    <name type="scientific">uncultured Flavobacteriia bacterium</name>
    <dbReference type="NCBI Taxonomy" id="212695"/>
    <lineage>
        <taxon>Bacteria</taxon>
        <taxon>Pseudomonadati</taxon>
        <taxon>Bacteroidota</taxon>
        <taxon>Flavobacteriia</taxon>
        <taxon>environmental samples</taxon>
    </lineage>
</organism>
<protein>
    <submittedName>
        <fullName evidence="1">DNA polymerase III gamma/tau subunit</fullName>
    </submittedName>
</protein>
<dbReference type="InterPro" id="IPR027417">
    <property type="entry name" value="P-loop_NTPase"/>
</dbReference>
<dbReference type="Pfam" id="PF13177">
    <property type="entry name" value="DNA_pol3_delta2"/>
    <property type="match status" value="1"/>
</dbReference>
<sequence>MQFSQVYGLESIKKKLIASVKANRLAHALLFLGPEGSGKLALASALTQYVYCSNPSDTDSCGECSSCRKITSLTHPDVHYSFPHTGGADGISDDFILQWRELVTKNKYFNITNWAAITAKDENKSPNLNIKEVRKILTKLSLKSYEGEAKSLILWMPEYLQGQSNALLKLIEEPPQKTYFSLVAENSDALLATITSRTQLIKVPKYTEAETQQFLIDKYALDPQKAEQIAYLSEGNFNKAVELVESVEDNYAEMFRDWMLACYSNNLGKVSTLADSMHKLGRVQLQYFLTNGLSILRESMLYQTIDNYQIKAEKGQQDFIKKFSTTLNASCIEKSYAQINEVIYHIQRNANAKIAIFNLSLQLRYNFIRNK</sequence>
<reference evidence="1" key="1">
    <citation type="journal article" date="2012" name="Environ. Microbiol.">
        <title>Genomic content of uncultured Bacteroidetes from contrasting oceanic provinces in the North Atlantic Ocean.</title>
        <authorList>
            <person name="Gomez-Pereira P.R."/>
            <person name="Schuler M."/>
            <person name="Fuchs B.M."/>
            <person name="Bennke C."/>
            <person name="Teeling H."/>
            <person name="Waldmann J."/>
            <person name="Richter M."/>
            <person name="Barbe V."/>
            <person name="Bataille E."/>
            <person name="Glockner F.O."/>
            <person name="Amann R."/>
        </authorList>
    </citation>
    <scope>NUCLEOTIDE SEQUENCE</scope>
</reference>
<dbReference type="GO" id="GO:0006261">
    <property type="term" value="P:DNA-templated DNA replication"/>
    <property type="evidence" value="ECO:0007669"/>
    <property type="project" value="TreeGrafter"/>
</dbReference>
<accession>H6RIH4</accession>
<dbReference type="Gene3D" id="3.40.50.300">
    <property type="entry name" value="P-loop containing nucleotide triphosphate hydrolases"/>
    <property type="match status" value="1"/>
</dbReference>
<dbReference type="PANTHER" id="PTHR11669">
    <property type="entry name" value="REPLICATION FACTOR C / DNA POLYMERASE III GAMMA-TAU SUBUNIT"/>
    <property type="match status" value="1"/>
</dbReference>
<reference evidence="1" key="2">
    <citation type="submission" date="2012-02" db="EMBL/GenBank/DDBJ databases">
        <authorList>
            <person name="Genoscope - CEA"/>
        </authorList>
    </citation>
    <scope>NUCLEOTIDE SEQUENCE</scope>
</reference>
<dbReference type="SUPFAM" id="SSF52540">
    <property type="entry name" value="P-loop containing nucleoside triphosphate hydrolases"/>
    <property type="match status" value="1"/>
</dbReference>
<name>H6RIH4_9BACT</name>